<reference evidence="1" key="1">
    <citation type="journal article" date="2020" name="New Phytol.">
        <title>Comparative genomics reveals dynamic genome evolution in host specialist ectomycorrhizal fungi.</title>
        <authorList>
            <person name="Lofgren L.A."/>
            <person name="Nguyen N.H."/>
            <person name="Vilgalys R."/>
            <person name="Ruytinx J."/>
            <person name="Liao H.L."/>
            <person name="Branco S."/>
            <person name="Kuo A."/>
            <person name="LaButti K."/>
            <person name="Lipzen A."/>
            <person name="Andreopoulos W."/>
            <person name="Pangilinan J."/>
            <person name="Riley R."/>
            <person name="Hundley H."/>
            <person name="Na H."/>
            <person name="Barry K."/>
            <person name="Grigoriev I.V."/>
            <person name="Stajich J.E."/>
            <person name="Kennedy P.G."/>
        </authorList>
    </citation>
    <scope>NUCLEOTIDE SEQUENCE</scope>
    <source>
        <strain evidence="1">MN1</strain>
    </source>
</reference>
<dbReference type="OrthoDB" id="2691029at2759"/>
<accession>A0A9P7DWV1</accession>
<evidence type="ECO:0000313" key="2">
    <source>
        <dbReference type="Proteomes" id="UP000807769"/>
    </source>
</evidence>
<sequence>MRELQCSTGINARVLVDFRPGTRDAREKLRWASNHHTTREGDIAYSLFGIFYVKLPETKDKRRSDDSCRRS</sequence>
<name>A0A9P7DWV1_9AGAM</name>
<keyword evidence="2" id="KW-1185">Reference proteome</keyword>
<protein>
    <submittedName>
        <fullName evidence="1">Uncharacterized protein</fullName>
    </submittedName>
</protein>
<dbReference type="RefSeq" id="XP_041187171.1">
    <property type="nucleotide sequence ID" value="XM_041337054.1"/>
</dbReference>
<gene>
    <name evidence="1" type="ORF">BJ212DRAFT_1392245</name>
</gene>
<dbReference type="Proteomes" id="UP000807769">
    <property type="component" value="Unassembled WGS sequence"/>
</dbReference>
<dbReference type="AlphaFoldDB" id="A0A9P7DWV1"/>
<dbReference type="GeneID" id="64631070"/>
<comment type="caution">
    <text evidence="1">The sequence shown here is derived from an EMBL/GenBank/DDBJ whole genome shotgun (WGS) entry which is preliminary data.</text>
</comment>
<dbReference type="EMBL" id="JABBWG010000054">
    <property type="protein sequence ID" value="KAG1805312.1"/>
    <property type="molecule type" value="Genomic_DNA"/>
</dbReference>
<evidence type="ECO:0000313" key="1">
    <source>
        <dbReference type="EMBL" id="KAG1805312.1"/>
    </source>
</evidence>
<proteinExistence type="predicted"/>
<organism evidence="1 2">
    <name type="scientific">Suillus subaureus</name>
    <dbReference type="NCBI Taxonomy" id="48587"/>
    <lineage>
        <taxon>Eukaryota</taxon>
        <taxon>Fungi</taxon>
        <taxon>Dikarya</taxon>
        <taxon>Basidiomycota</taxon>
        <taxon>Agaricomycotina</taxon>
        <taxon>Agaricomycetes</taxon>
        <taxon>Agaricomycetidae</taxon>
        <taxon>Boletales</taxon>
        <taxon>Suillineae</taxon>
        <taxon>Suillaceae</taxon>
        <taxon>Suillus</taxon>
    </lineage>
</organism>